<dbReference type="Proteomes" id="UP000326202">
    <property type="component" value="Chromosome"/>
</dbReference>
<dbReference type="GO" id="GO:0043565">
    <property type="term" value="F:sequence-specific DNA binding"/>
    <property type="evidence" value="ECO:0007669"/>
    <property type="project" value="InterPro"/>
</dbReference>
<dbReference type="InterPro" id="IPR018060">
    <property type="entry name" value="HTH_AraC"/>
</dbReference>
<evidence type="ECO:0000313" key="6">
    <source>
        <dbReference type="EMBL" id="QEX17944.1"/>
    </source>
</evidence>
<evidence type="ECO:0000256" key="1">
    <source>
        <dbReference type="ARBA" id="ARBA00023015"/>
    </source>
</evidence>
<dbReference type="SMART" id="SM00342">
    <property type="entry name" value="HTH_ARAC"/>
    <property type="match status" value="1"/>
</dbReference>
<keyword evidence="2" id="KW-0238">DNA-binding</keyword>
<feature type="compositionally biased region" description="Polar residues" evidence="4">
    <location>
        <begin position="307"/>
        <end position="320"/>
    </location>
</feature>
<dbReference type="Pfam" id="PF12833">
    <property type="entry name" value="HTH_18"/>
    <property type="match status" value="1"/>
</dbReference>
<evidence type="ECO:0000313" key="7">
    <source>
        <dbReference type="Proteomes" id="UP000326202"/>
    </source>
</evidence>
<dbReference type="Pfam" id="PF14525">
    <property type="entry name" value="AraC_binding_2"/>
    <property type="match status" value="1"/>
</dbReference>
<feature type="region of interest" description="Disordered" evidence="4">
    <location>
        <begin position="303"/>
        <end position="326"/>
    </location>
</feature>
<protein>
    <submittedName>
        <fullName evidence="6">AraC family transcriptional regulator</fullName>
    </submittedName>
</protein>
<sequence>MSVRYETAGIAPGERSRFWQEAVAQAYFPLDLTYRDADRFEGSLELWELGEVSLSRLVTDGITYARHARHLRKDPEEHFLITVPEGAPIRFRQDGMDVDCRPGGFVVERSHLPYEFSDPDANALWVLRVPASLMRQRLSIPDRFASLGFDCTQGAGRLFVDMLRLVPETVEAIHPSGREVLGRQLIELLALAFDNDARTLESRQAPVKQAHLQRIERHLRQNLTSNSLSPQSVADACGLSVRYLHQLFQEKGQSLGQWVREQRLLRCDEALRDPRGARTIAEIAHFWGFGDQAQFSRHYKARFGRSPSDTRQQSRASSPPSGARHP</sequence>
<keyword evidence="1" id="KW-0805">Transcription regulation</keyword>
<accession>A0A5J6MKQ0</accession>
<evidence type="ECO:0000256" key="2">
    <source>
        <dbReference type="ARBA" id="ARBA00023125"/>
    </source>
</evidence>
<evidence type="ECO:0000256" key="4">
    <source>
        <dbReference type="SAM" id="MobiDB-lite"/>
    </source>
</evidence>
<dbReference type="SUPFAM" id="SSF46689">
    <property type="entry name" value="Homeodomain-like"/>
    <property type="match status" value="1"/>
</dbReference>
<dbReference type="InterPro" id="IPR035418">
    <property type="entry name" value="AraC-bd_2"/>
</dbReference>
<dbReference type="PANTHER" id="PTHR46796">
    <property type="entry name" value="HTH-TYPE TRANSCRIPTIONAL ACTIVATOR RHAS-RELATED"/>
    <property type="match status" value="1"/>
</dbReference>
<proteinExistence type="predicted"/>
<dbReference type="InterPro" id="IPR009057">
    <property type="entry name" value="Homeodomain-like_sf"/>
</dbReference>
<evidence type="ECO:0000259" key="5">
    <source>
        <dbReference type="PROSITE" id="PS01124"/>
    </source>
</evidence>
<dbReference type="PRINTS" id="PR00032">
    <property type="entry name" value="HTHARAC"/>
</dbReference>
<reference evidence="6 7" key="1">
    <citation type="submission" date="2019-08" db="EMBL/GenBank/DDBJ databases">
        <title>Hyperibacter terrae gen. nov., sp. nov. and Hyperibacter viscosus sp. nov., two new members in the family Rhodospirillaceae isolated from the rhizosphere of Hypericum perforatum.</title>
        <authorList>
            <person name="Noviana Z."/>
        </authorList>
    </citation>
    <scope>NUCLEOTIDE SEQUENCE [LARGE SCALE GENOMIC DNA]</scope>
    <source>
        <strain evidence="6 7">R5913</strain>
    </source>
</reference>
<dbReference type="AlphaFoldDB" id="A0A5J6MKQ0"/>
<feature type="domain" description="HTH araC/xylS-type" evidence="5">
    <location>
        <begin position="213"/>
        <end position="313"/>
    </location>
</feature>
<dbReference type="OrthoDB" id="5295469at2"/>
<dbReference type="KEGG" id="htq:FRZ44_32480"/>
<organism evidence="6 7">
    <name type="scientific">Hypericibacter terrae</name>
    <dbReference type="NCBI Taxonomy" id="2602015"/>
    <lineage>
        <taxon>Bacteria</taxon>
        <taxon>Pseudomonadati</taxon>
        <taxon>Pseudomonadota</taxon>
        <taxon>Alphaproteobacteria</taxon>
        <taxon>Rhodospirillales</taxon>
        <taxon>Dongiaceae</taxon>
        <taxon>Hypericibacter</taxon>
    </lineage>
</organism>
<dbReference type="EMBL" id="CP042906">
    <property type="protein sequence ID" value="QEX17944.1"/>
    <property type="molecule type" value="Genomic_DNA"/>
</dbReference>
<dbReference type="RefSeq" id="WP_151178153.1">
    <property type="nucleotide sequence ID" value="NZ_CP042906.1"/>
</dbReference>
<keyword evidence="3" id="KW-0804">Transcription</keyword>
<dbReference type="PANTHER" id="PTHR46796:SF6">
    <property type="entry name" value="ARAC SUBFAMILY"/>
    <property type="match status" value="1"/>
</dbReference>
<name>A0A5J6MKQ0_9PROT</name>
<dbReference type="GO" id="GO:0003700">
    <property type="term" value="F:DNA-binding transcription factor activity"/>
    <property type="evidence" value="ECO:0007669"/>
    <property type="project" value="InterPro"/>
</dbReference>
<dbReference type="PROSITE" id="PS01124">
    <property type="entry name" value="HTH_ARAC_FAMILY_2"/>
    <property type="match status" value="1"/>
</dbReference>
<dbReference type="Gene3D" id="1.10.10.60">
    <property type="entry name" value="Homeodomain-like"/>
    <property type="match status" value="1"/>
</dbReference>
<dbReference type="InterPro" id="IPR050204">
    <property type="entry name" value="AraC_XylS_family_regulators"/>
</dbReference>
<gene>
    <name evidence="6" type="ORF">FRZ44_32480</name>
</gene>
<evidence type="ECO:0000256" key="3">
    <source>
        <dbReference type="ARBA" id="ARBA00023163"/>
    </source>
</evidence>
<dbReference type="InterPro" id="IPR020449">
    <property type="entry name" value="Tscrpt_reg_AraC-type_HTH"/>
</dbReference>
<keyword evidence="7" id="KW-1185">Reference proteome</keyword>